<keyword evidence="2" id="KW-0067">ATP-binding</keyword>
<dbReference type="InterPro" id="IPR035107">
    <property type="entry name" value="tRNA_thiolation_TtcA_Ctu1"/>
</dbReference>
<dbReference type="GO" id="GO:0005524">
    <property type="term" value="F:ATP binding"/>
    <property type="evidence" value="ECO:0007669"/>
    <property type="project" value="UniProtKB-KW"/>
</dbReference>
<dbReference type="InterPro" id="IPR014729">
    <property type="entry name" value="Rossmann-like_a/b/a_fold"/>
</dbReference>
<keyword evidence="5" id="KW-1185">Reference proteome</keyword>
<keyword evidence="1" id="KW-0808">Transferase</keyword>
<dbReference type="Proteomes" id="UP000657006">
    <property type="component" value="Unassembled WGS sequence"/>
</dbReference>
<evidence type="ECO:0000256" key="1">
    <source>
        <dbReference type="ARBA" id="ARBA00022679"/>
    </source>
</evidence>
<keyword evidence="2" id="KW-0547">Nucleotide-binding</keyword>
<feature type="binding site" evidence="2">
    <location>
        <position position="35"/>
    </location>
    <ligand>
        <name>ATP</name>
        <dbReference type="ChEBI" id="CHEBI:30616"/>
    </ligand>
</feature>
<accession>A0A926HWX7</accession>
<name>A0A926HWX7_9FIRM</name>
<dbReference type="SUPFAM" id="SSF52402">
    <property type="entry name" value="Adenine nucleotide alpha hydrolases-like"/>
    <property type="match status" value="1"/>
</dbReference>
<dbReference type="CDD" id="cd24138">
    <property type="entry name" value="TtcA-like"/>
    <property type="match status" value="1"/>
</dbReference>
<evidence type="ECO:0000313" key="4">
    <source>
        <dbReference type="EMBL" id="MBC8543182.1"/>
    </source>
</evidence>
<gene>
    <name evidence="4" type="ORF">H8730_06465</name>
</gene>
<dbReference type="Gene3D" id="3.40.50.620">
    <property type="entry name" value="HUPs"/>
    <property type="match status" value="1"/>
</dbReference>
<dbReference type="GO" id="GO:0016740">
    <property type="term" value="F:transferase activity"/>
    <property type="evidence" value="ECO:0007669"/>
    <property type="project" value="UniProtKB-KW"/>
</dbReference>
<evidence type="ECO:0000259" key="3">
    <source>
        <dbReference type="Pfam" id="PF01171"/>
    </source>
</evidence>
<sequence length="243" mass="27578">MTYQKLLSYTRKAVDEFHMIEDGDFIAIGVSGGKDSLSLALALKGLQRFYPKKFELHAFTVSLGFDGFDASDVAALMADYQIPYTVIPTDIGEIVFEIRKEKNPCALCAKLRKGSFNEAAKQLGCNKVALGHHMEDVVETFIMSLLYEGRIHTFSPVTHWDRMELYSIRPLLFTPESDLISFARSMKLPILHNPCPANGFTKREYAKDMLRQWNKENSGTTERIFRAIRNSDIKGWNTDHGLS</sequence>
<dbReference type="AlphaFoldDB" id="A0A926HWX7"/>
<comment type="caution">
    <text evidence="4">The sequence shown here is derived from an EMBL/GenBank/DDBJ whole genome shotgun (WGS) entry which is preliminary data.</text>
</comment>
<dbReference type="RefSeq" id="WP_177713489.1">
    <property type="nucleotide sequence ID" value="NZ_JACRSQ010000007.1"/>
</dbReference>
<dbReference type="GO" id="GO:0008033">
    <property type="term" value="P:tRNA processing"/>
    <property type="evidence" value="ECO:0007669"/>
    <property type="project" value="InterPro"/>
</dbReference>
<evidence type="ECO:0000256" key="2">
    <source>
        <dbReference type="PIRSR" id="PIRSR004976-51"/>
    </source>
</evidence>
<dbReference type="Pfam" id="PF01171">
    <property type="entry name" value="ATP_bind_3"/>
    <property type="match status" value="1"/>
</dbReference>
<feature type="binding site" evidence="2">
    <location>
        <begin position="29"/>
        <end position="31"/>
    </location>
    <ligand>
        <name>ATP</name>
        <dbReference type="ChEBI" id="CHEBI:30616"/>
    </ligand>
</feature>
<protein>
    <submittedName>
        <fullName evidence="4">tRNA 2-thiocytidine(32) synthetase TtcA</fullName>
    </submittedName>
</protein>
<dbReference type="PIRSF" id="PIRSF004976">
    <property type="entry name" value="ATPase_YdaO"/>
    <property type="match status" value="1"/>
</dbReference>
<dbReference type="PANTHER" id="PTHR43686">
    <property type="entry name" value="SULFURTRANSFERASE-RELATED"/>
    <property type="match status" value="1"/>
</dbReference>
<dbReference type="InterPro" id="IPR011063">
    <property type="entry name" value="TilS/TtcA_N"/>
</dbReference>
<evidence type="ECO:0000313" key="5">
    <source>
        <dbReference type="Proteomes" id="UP000657006"/>
    </source>
</evidence>
<feature type="domain" description="tRNA(Ile)-lysidine/2-thiocytidine synthase N-terminal" evidence="3">
    <location>
        <begin position="26"/>
        <end position="194"/>
    </location>
</feature>
<feature type="binding site" evidence="2">
    <location>
        <position position="61"/>
    </location>
    <ligand>
        <name>ATP</name>
        <dbReference type="ChEBI" id="CHEBI:30616"/>
    </ligand>
</feature>
<reference evidence="4" key="1">
    <citation type="submission" date="2020-08" db="EMBL/GenBank/DDBJ databases">
        <title>Genome public.</title>
        <authorList>
            <person name="Liu C."/>
            <person name="Sun Q."/>
        </authorList>
    </citation>
    <scope>NUCLEOTIDE SEQUENCE</scope>
    <source>
        <strain evidence="4">NSJ-32</strain>
    </source>
</reference>
<proteinExistence type="predicted"/>
<feature type="binding site" evidence="2">
    <location>
        <position position="131"/>
    </location>
    <ligand>
        <name>ATP</name>
        <dbReference type="ChEBI" id="CHEBI:30616"/>
    </ligand>
</feature>
<feature type="binding site" evidence="2">
    <location>
        <position position="136"/>
    </location>
    <ligand>
        <name>ATP</name>
        <dbReference type="ChEBI" id="CHEBI:30616"/>
    </ligand>
</feature>
<dbReference type="EMBL" id="JACRSQ010000007">
    <property type="protein sequence ID" value="MBC8543182.1"/>
    <property type="molecule type" value="Genomic_DNA"/>
</dbReference>
<organism evidence="4 5">
    <name type="scientific">Bianquea renquensis</name>
    <dbReference type="NCBI Taxonomy" id="2763661"/>
    <lineage>
        <taxon>Bacteria</taxon>
        <taxon>Bacillati</taxon>
        <taxon>Bacillota</taxon>
        <taxon>Clostridia</taxon>
        <taxon>Eubacteriales</taxon>
        <taxon>Bianqueaceae</taxon>
        <taxon>Bianquea</taxon>
    </lineage>
</organism>
<dbReference type="PANTHER" id="PTHR43686:SF1">
    <property type="entry name" value="AMINOTRAN_5 DOMAIN-CONTAINING PROTEIN"/>
    <property type="match status" value="1"/>
</dbReference>